<proteinExistence type="inferred from homology"/>
<dbReference type="RefSeq" id="WP_006111279.1">
    <property type="nucleotide sequence ID" value="NZ_AOIO01000049.1"/>
</dbReference>
<dbReference type="EMBL" id="AOIO01000049">
    <property type="protein sequence ID" value="ELY97071.1"/>
    <property type="molecule type" value="Genomic_DNA"/>
</dbReference>
<dbReference type="GO" id="GO:0047617">
    <property type="term" value="F:fatty acyl-CoA hydrolase activity"/>
    <property type="evidence" value="ECO:0007669"/>
    <property type="project" value="TreeGrafter"/>
</dbReference>
<keyword evidence="2" id="KW-0378">Hydrolase</keyword>
<dbReference type="AlphaFoldDB" id="M0AF96"/>
<dbReference type="eggNOG" id="arCOG01137">
    <property type="taxonomic scope" value="Archaea"/>
</dbReference>
<dbReference type="OrthoDB" id="56956at2157"/>
<dbReference type="CDD" id="cd00586">
    <property type="entry name" value="4HBT"/>
    <property type="match status" value="1"/>
</dbReference>
<sequence>MAATHVTSIPVRFQDIDTMGHVNNSEYPNFLAEARAGYYEEVLEYDLRAADTVVVHMTIDYSAEITRGDVVDIEVAVTDFGTSSLTMEYTLRVDGDIVSTAETVQVIYDNESGSSRPIPTDWRQRIEANEGISSA</sequence>
<dbReference type="STRING" id="29540.C481_20791"/>
<evidence type="ECO:0000313" key="3">
    <source>
        <dbReference type="EMBL" id="ELY97071.1"/>
    </source>
</evidence>
<dbReference type="PATRIC" id="fig|29540.5.peg.4207"/>
<comment type="similarity">
    <text evidence="1">Belongs to the 4-hydroxybenzoyl-CoA thioesterase family.</text>
</comment>
<dbReference type="SUPFAM" id="SSF54637">
    <property type="entry name" value="Thioesterase/thiol ester dehydrase-isomerase"/>
    <property type="match status" value="1"/>
</dbReference>
<gene>
    <name evidence="3" type="ORF">C481_20791</name>
</gene>
<evidence type="ECO:0000313" key="4">
    <source>
        <dbReference type="Proteomes" id="UP000011554"/>
    </source>
</evidence>
<dbReference type="InterPro" id="IPR029069">
    <property type="entry name" value="HotDog_dom_sf"/>
</dbReference>
<name>M0AF96_NATA1</name>
<dbReference type="InterPro" id="IPR050563">
    <property type="entry name" value="4-hydroxybenzoyl-CoA_TE"/>
</dbReference>
<reference evidence="3 4" key="1">
    <citation type="journal article" date="2014" name="PLoS Genet.">
        <title>Phylogenetically driven sequencing of extremely halophilic archaea reveals strategies for static and dynamic osmo-response.</title>
        <authorList>
            <person name="Becker E.A."/>
            <person name="Seitzer P.M."/>
            <person name="Tritt A."/>
            <person name="Larsen D."/>
            <person name="Krusor M."/>
            <person name="Yao A.I."/>
            <person name="Wu D."/>
            <person name="Madern D."/>
            <person name="Eisen J.A."/>
            <person name="Darling A.E."/>
            <person name="Facciotti M.T."/>
        </authorList>
    </citation>
    <scope>NUCLEOTIDE SEQUENCE [LARGE SCALE GENOMIC DNA]</scope>
    <source>
        <strain evidence="3 4">DSM 12278</strain>
    </source>
</reference>
<organism evidence="3 4">
    <name type="scientific">Natrialba asiatica (strain ATCC 700177 / DSM 12278 / JCM 9576 / FERM P-10747 / NBRC 102637 / 172P1)</name>
    <dbReference type="NCBI Taxonomy" id="29540"/>
    <lineage>
        <taxon>Archaea</taxon>
        <taxon>Methanobacteriati</taxon>
        <taxon>Methanobacteriota</taxon>
        <taxon>Stenosarchaea group</taxon>
        <taxon>Halobacteria</taxon>
        <taxon>Halobacteriales</taxon>
        <taxon>Natrialbaceae</taxon>
        <taxon>Natrialba</taxon>
    </lineage>
</organism>
<protein>
    <submittedName>
        <fullName evidence="3">Thioesterase superfamily protein</fullName>
    </submittedName>
</protein>
<keyword evidence="4" id="KW-1185">Reference proteome</keyword>
<dbReference type="PANTHER" id="PTHR31793">
    <property type="entry name" value="4-HYDROXYBENZOYL-COA THIOESTERASE FAMILY MEMBER"/>
    <property type="match status" value="1"/>
</dbReference>
<dbReference type="Proteomes" id="UP000011554">
    <property type="component" value="Unassembled WGS sequence"/>
</dbReference>
<evidence type="ECO:0000256" key="1">
    <source>
        <dbReference type="ARBA" id="ARBA00005953"/>
    </source>
</evidence>
<dbReference type="PANTHER" id="PTHR31793:SF27">
    <property type="entry name" value="NOVEL THIOESTERASE SUPERFAMILY DOMAIN AND SAPOSIN A-TYPE DOMAIN CONTAINING PROTEIN (0610012H03RIK)"/>
    <property type="match status" value="1"/>
</dbReference>
<dbReference type="Gene3D" id="3.10.129.10">
    <property type="entry name" value="Hotdog Thioesterase"/>
    <property type="match status" value="1"/>
</dbReference>
<dbReference type="Pfam" id="PF13279">
    <property type="entry name" value="4HBT_2"/>
    <property type="match status" value="1"/>
</dbReference>
<accession>M0AF96</accession>
<comment type="caution">
    <text evidence="3">The sequence shown here is derived from an EMBL/GenBank/DDBJ whole genome shotgun (WGS) entry which is preliminary data.</text>
</comment>
<evidence type="ECO:0000256" key="2">
    <source>
        <dbReference type="ARBA" id="ARBA00022801"/>
    </source>
</evidence>